<dbReference type="InterPro" id="IPR051678">
    <property type="entry name" value="AGP_Transferase"/>
</dbReference>
<dbReference type="EMBL" id="JAPVEB010000001">
    <property type="protein sequence ID" value="KAJ5284682.1"/>
    <property type="molecule type" value="Genomic_DNA"/>
</dbReference>
<dbReference type="Proteomes" id="UP001220256">
    <property type="component" value="Unassembled WGS sequence"/>
</dbReference>
<organism evidence="3 4">
    <name type="scientific">Penicillium chrysogenum</name>
    <name type="common">Penicillium notatum</name>
    <dbReference type="NCBI Taxonomy" id="5076"/>
    <lineage>
        <taxon>Eukaryota</taxon>
        <taxon>Fungi</taxon>
        <taxon>Dikarya</taxon>
        <taxon>Ascomycota</taxon>
        <taxon>Pezizomycotina</taxon>
        <taxon>Eurotiomycetes</taxon>
        <taxon>Eurotiomycetidae</taxon>
        <taxon>Eurotiales</taxon>
        <taxon>Aspergillaceae</taxon>
        <taxon>Penicillium</taxon>
        <taxon>Penicillium chrysogenum species complex</taxon>
    </lineage>
</organism>
<evidence type="ECO:0000313" key="3">
    <source>
        <dbReference type="EMBL" id="KAJ5284682.1"/>
    </source>
</evidence>
<protein>
    <recommendedName>
        <fullName evidence="2">Aminoglycoside phosphotransferase domain-containing protein</fullName>
    </recommendedName>
</protein>
<dbReference type="Pfam" id="PF01636">
    <property type="entry name" value="APH"/>
    <property type="match status" value="1"/>
</dbReference>
<dbReference type="PANTHER" id="PTHR21310">
    <property type="entry name" value="AMINOGLYCOSIDE PHOSPHOTRANSFERASE-RELATED-RELATED"/>
    <property type="match status" value="1"/>
</dbReference>
<sequence>MKDDDDAFAGYRWSYFLSNGEGPLRLRAQKFLEFTDWDSLIEYAAAERNGMKCRLLPDIGLGYNHMVRIVEFADQVRWVARLRLPELPQAGDSPSSARSVTEYNTIQLVQKHTKIPVPRVHAFVGDPYSTVKAQFMLMDCLRGNVGMDLNMEIPSEHKMSVFARLAEIHIEMSRIQLPKIGTIAGINEDGSYRQGPIPGLGGPFETAAEFFRAWSAKVEFGLSQDQLKEAAGPFADELSASALSFKKLVNDLAGGLSMRNDGPFPLCHGDFGHNNIIFDDKYRLLGVIDWEGAFAGPWEISGEFPLTLSMVPPVMDVPWNYDENGLPKDADDRQRLVDREEYIAVVADGERRRGLVEGYSLSLALRDSQRQYLASAMRLYQRADSSLYYQFFATSVTLEETILAPALSTGEMNHHPLSTVAEELRKQIKEMIPETATADQQTLSEKATVRTEDQKGNKTYTGEPLGKLVSRLVEELKIGKGWGWKLAHFSESIPIINALSRMYLVPLSKGTSLTPGGPLSEGFYAYITDEPVLSSNTTVIFIAPI</sequence>
<feature type="compositionally biased region" description="Basic and acidic residues" evidence="1">
    <location>
        <begin position="447"/>
        <end position="456"/>
    </location>
</feature>
<feature type="region of interest" description="Disordered" evidence="1">
    <location>
        <begin position="435"/>
        <end position="461"/>
    </location>
</feature>
<feature type="domain" description="Aminoglycoside phosphotransferase" evidence="2">
    <location>
        <begin position="77"/>
        <end position="297"/>
    </location>
</feature>
<evidence type="ECO:0000256" key="1">
    <source>
        <dbReference type="SAM" id="MobiDB-lite"/>
    </source>
</evidence>
<reference evidence="3 4" key="1">
    <citation type="journal article" date="2023" name="IMA Fungus">
        <title>Comparative genomic study of the Penicillium genus elucidates a diverse pangenome and 15 lateral gene transfer events.</title>
        <authorList>
            <person name="Petersen C."/>
            <person name="Sorensen T."/>
            <person name="Nielsen M.R."/>
            <person name="Sondergaard T.E."/>
            <person name="Sorensen J.L."/>
            <person name="Fitzpatrick D.A."/>
            <person name="Frisvad J.C."/>
            <person name="Nielsen K.L."/>
        </authorList>
    </citation>
    <scope>NUCLEOTIDE SEQUENCE [LARGE SCALE GENOMIC DNA]</scope>
    <source>
        <strain evidence="3 4">IBT 3361</strain>
    </source>
</reference>
<comment type="caution">
    <text evidence="3">The sequence shown here is derived from an EMBL/GenBank/DDBJ whole genome shotgun (WGS) entry which is preliminary data.</text>
</comment>
<name>A0ABQ8X059_PENCH</name>
<dbReference type="InterPro" id="IPR002575">
    <property type="entry name" value="Aminoglycoside_PTrfase"/>
</dbReference>
<evidence type="ECO:0000313" key="4">
    <source>
        <dbReference type="Proteomes" id="UP001220256"/>
    </source>
</evidence>
<gene>
    <name evidence="3" type="ORF">N7505_002662</name>
</gene>
<dbReference type="SUPFAM" id="SSF56112">
    <property type="entry name" value="Protein kinase-like (PK-like)"/>
    <property type="match status" value="1"/>
</dbReference>
<keyword evidence="4" id="KW-1185">Reference proteome</keyword>
<evidence type="ECO:0000259" key="2">
    <source>
        <dbReference type="Pfam" id="PF01636"/>
    </source>
</evidence>
<accession>A0ABQ8X059</accession>
<dbReference type="Gene3D" id="3.30.200.20">
    <property type="entry name" value="Phosphorylase Kinase, domain 1"/>
    <property type="match status" value="1"/>
</dbReference>
<dbReference type="PANTHER" id="PTHR21310:SF15">
    <property type="entry name" value="AMINOGLYCOSIDE PHOSPHOTRANSFERASE DOMAIN-CONTAINING PROTEIN"/>
    <property type="match status" value="1"/>
</dbReference>
<dbReference type="InterPro" id="IPR011009">
    <property type="entry name" value="Kinase-like_dom_sf"/>
</dbReference>
<proteinExistence type="predicted"/>
<dbReference type="Gene3D" id="3.90.1200.10">
    <property type="match status" value="1"/>
</dbReference>